<dbReference type="GO" id="GO:0016740">
    <property type="term" value="F:transferase activity"/>
    <property type="evidence" value="ECO:0007669"/>
    <property type="project" value="InterPro"/>
</dbReference>
<dbReference type="PANTHER" id="PTHR12234:SF8">
    <property type="entry name" value="FORMIMINOTRANSFERASE-CYCLODEAMINASE"/>
    <property type="match status" value="1"/>
</dbReference>
<dbReference type="GO" id="GO:0005542">
    <property type="term" value="F:folic acid binding"/>
    <property type="evidence" value="ECO:0007669"/>
    <property type="project" value="InterPro"/>
</dbReference>
<dbReference type="InterPro" id="IPR007044">
    <property type="entry name" value="Cyclodeamin/CycHdrlase"/>
</dbReference>
<dbReference type="SUPFAM" id="SSF55116">
    <property type="entry name" value="Formiminotransferase domain of formiminotransferase-cyclodeaminase"/>
    <property type="match status" value="1"/>
</dbReference>
<dbReference type="AlphaFoldDB" id="A0A0S7WGN9"/>
<evidence type="ECO:0000313" key="2">
    <source>
        <dbReference type="EMBL" id="KPJ49304.1"/>
    </source>
</evidence>
<evidence type="ECO:0000313" key="3">
    <source>
        <dbReference type="Proteomes" id="UP000051124"/>
    </source>
</evidence>
<dbReference type="PANTHER" id="PTHR12234">
    <property type="entry name" value="FORMIMINOTRANSFERASE-CYCLODEAMINASE"/>
    <property type="match status" value="1"/>
</dbReference>
<organism evidence="2 3">
    <name type="scientific">candidate division TA06 bacterium DG_26</name>
    <dbReference type="NCBI Taxonomy" id="1703771"/>
    <lineage>
        <taxon>Bacteria</taxon>
        <taxon>Bacteria division TA06</taxon>
    </lineage>
</organism>
<dbReference type="EMBL" id="LIZT01000064">
    <property type="protein sequence ID" value="KPJ49304.1"/>
    <property type="molecule type" value="Genomic_DNA"/>
</dbReference>
<dbReference type="InterPro" id="IPR022384">
    <property type="entry name" value="FormiminoTrfase_cat_dom_sf"/>
</dbReference>
<dbReference type="Proteomes" id="UP000051124">
    <property type="component" value="Unassembled WGS sequence"/>
</dbReference>
<comment type="caution">
    <text evidence="2">The sequence shown here is derived from an EMBL/GenBank/DDBJ whole genome shotgun (WGS) entry which is preliminary data.</text>
</comment>
<sequence length="303" mass="32877">SIAKSIARAVRFRGGGLRFVKALGFEVKEKGCVQVSMNLTDYAKTPLFRAFEMVKREAERFGINITGSEIVGLVPSQALVDTAEYYLRLENFSSNQLLEHRLAQLERGGMEDYVDEVASGTPTPGGGSVAALSGALGVALVGMVLRATIGKRKFKDYAEELKQVLGEADTLREEFLGMVKEDSDAFQSVLLAYKTGEEERIESSLKLACLVPLRVLDRAIAGLKLAHVTAEKGNPNAITDVGCGALQLNAAARGAIYNVRVNLASLKDQAFRQDKSSIIQKAKEPLDQLNRAIEAAVESRLSR</sequence>
<protein>
    <recommendedName>
        <fullName evidence="1">Formiminotransferase C-terminal subdomain domain-containing protein</fullName>
    </recommendedName>
</protein>
<dbReference type="Gene3D" id="3.30.70.670">
    <property type="entry name" value="Formiminotransferase, C-terminal subdomain"/>
    <property type="match status" value="1"/>
</dbReference>
<evidence type="ECO:0000259" key="1">
    <source>
        <dbReference type="SMART" id="SM01221"/>
    </source>
</evidence>
<dbReference type="Pfam" id="PF04961">
    <property type="entry name" value="FTCD_C"/>
    <property type="match status" value="1"/>
</dbReference>
<accession>A0A0S7WGN9</accession>
<dbReference type="PATRIC" id="fig|1703771.3.peg.402"/>
<dbReference type="InterPro" id="IPR013802">
    <property type="entry name" value="Formiminotransferase_C"/>
</dbReference>
<proteinExistence type="predicted"/>
<name>A0A0S7WGN9_UNCT6</name>
<dbReference type="InterPro" id="IPR036178">
    <property type="entry name" value="Formintransfe-cycloase-like_sf"/>
</dbReference>
<dbReference type="InterPro" id="IPR051623">
    <property type="entry name" value="FTCD"/>
</dbReference>
<dbReference type="InterPro" id="IPR037070">
    <property type="entry name" value="Formiminotransferase_C_sf"/>
</dbReference>
<dbReference type="SMART" id="SM01221">
    <property type="entry name" value="FTCD"/>
    <property type="match status" value="1"/>
</dbReference>
<feature type="domain" description="Formiminotransferase C-terminal subdomain" evidence="1">
    <location>
        <begin position="1"/>
        <end position="101"/>
    </location>
</feature>
<dbReference type="Pfam" id="PF02971">
    <property type="entry name" value="FTCD"/>
    <property type="match status" value="1"/>
</dbReference>
<feature type="non-terminal residue" evidence="2">
    <location>
        <position position="1"/>
    </location>
</feature>
<gene>
    <name evidence="2" type="ORF">AMJ40_05795</name>
</gene>
<reference evidence="2 3" key="1">
    <citation type="journal article" date="2015" name="Microbiome">
        <title>Genomic resolution of linkages in carbon, nitrogen, and sulfur cycling among widespread estuary sediment bacteria.</title>
        <authorList>
            <person name="Baker B.J."/>
            <person name="Lazar C.S."/>
            <person name="Teske A.P."/>
            <person name="Dick G.J."/>
        </authorList>
    </citation>
    <scope>NUCLEOTIDE SEQUENCE [LARGE SCALE GENOMIC DNA]</scope>
    <source>
        <strain evidence="2">DG_26</strain>
    </source>
</reference>
<dbReference type="Gene3D" id="1.20.120.680">
    <property type="entry name" value="Formiminotetrahydrofolate cyclodeaminase monomer, up-and-down helical bundle"/>
    <property type="match status" value="1"/>
</dbReference>
<dbReference type="SUPFAM" id="SSF101262">
    <property type="entry name" value="Methenyltetrahydrofolate cyclohydrolase-like"/>
    <property type="match status" value="1"/>
</dbReference>